<evidence type="ECO:0000313" key="4">
    <source>
        <dbReference type="Proteomes" id="UP000736583"/>
    </source>
</evidence>
<evidence type="ECO:0000259" key="2">
    <source>
        <dbReference type="Pfam" id="PF13649"/>
    </source>
</evidence>
<keyword evidence="3" id="KW-0489">Methyltransferase</keyword>
<keyword evidence="4" id="KW-1185">Reference proteome</keyword>
<sequence length="270" mass="31258">MRIEEIEAKWHLKENNKQASVNKWNSMANGFGEHTLPTFEENRFLQLLEQNQMFDGNSLVLDVGCGTGSYALALSDRCKKVIGVDLSPRMIEIAKEKAQKENVTNIEFYCADWHNMDLIQEGFEKKYNLVFAHMTPAVQSASTFLKLSQASRDWCVLSQPTRRIDPVLDAVKKLVGISGEMENSDVNILYAFGLLWQQGLSPRFEYEQQRWNMKRNLEEAYGLYVNALKTYRDISLEEEQKIIRYLQSVIKDGMICEDVDTMITTLYWQV</sequence>
<gene>
    <name evidence="3" type="ORF">KQI89_12865</name>
</gene>
<dbReference type="CDD" id="cd02440">
    <property type="entry name" value="AdoMet_MTases"/>
    <property type="match status" value="1"/>
</dbReference>
<proteinExistence type="predicted"/>
<dbReference type="GO" id="GO:0008168">
    <property type="term" value="F:methyltransferase activity"/>
    <property type="evidence" value="ECO:0007669"/>
    <property type="project" value="UniProtKB-KW"/>
</dbReference>
<comment type="caution">
    <text evidence="3">The sequence shown here is derived from an EMBL/GenBank/DDBJ whole genome shotgun (WGS) entry which is preliminary data.</text>
</comment>
<dbReference type="RefSeq" id="WP_216457402.1">
    <property type="nucleotide sequence ID" value="NZ_JAHLQL010000004.1"/>
</dbReference>
<evidence type="ECO:0000256" key="1">
    <source>
        <dbReference type="ARBA" id="ARBA00022679"/>
    </source>
</evidence>
<dbReference type="PANTHER" id="PTHR43861">
    <property type="entry name" value="TRANS-ACONITATE 2-METHYLTRANSFERASE-RELATED"/>
    <property type="match status" value="1"/>
</dbReference>
<organism evidence="3 4">
    <name type="scientific">Clostridium simiarum</name>
    <dbReference type="NCBI Taxonomy" id="2841506"/>
    <lineage>
        <taxon>Bacteria</taxon>
        <taxon>Bacillati</taxon>
        <taxon>Bacillota</taxon>
        <taxon>Clostridia</taxon>
        <taxon>Eubacteriales</taxon>
        <taxon>Clostridiaceae</taxon>
        <taxon>Clostridium</taxon>
    </lineage>
</organism>
<feature type="domain" description="Methyltransferase" evidence="2">
    <location>
        <begin position="60"/>
        <end position="135"/>
    </location>
</feature>
<keyword evidence="1" id="KW-0808">Transferase</keyword>
<accession>A0ABS6F2D0</accession>
<dbReference type="Pfam" id="PF13649">
    <property type="entry name" value="Methyltransf_25"/>
    <property type="match status" value="1"/>
</dbReference>
<name>A0ABS6F2D0_9CLOT</name>
<dbReference type="GO" id="GO:0032259">
    <property type="term" value="P:methylation"/>
    <property type="evidence" value="ECO:0007669"/>
    <property type="project" value="UniProtKB-KW"/>
</dbReference>
<reference evidence="3 4" key="1">
    <citation type="submission" date="2021-06" db="EMBL/GenBank/DDBJ databases">
        <authorList>
            <person name="Sun Q."/>
            <person name="Li D."/>
        </authorList>
    </citation>
    <scope>NUCLEOTIDE SEQUENCE [LARGE SCALE GENOMIC DNA]</scope>
    <source>
        <strain evidence="3 4">MSJ-4</strain>
    </source>
</reference>
<dbReference type="InterPro" id="IPR041698">
    <property type="entry name" value="Methyltransf_25"/>
</dbReference>
<evidence type="ECO:0000313" key="3">
    <source>
        <dbReference type="EMBL" id="MBU5592648.1"/>
    </source>
</evidence>
<dbReference type="PANTHER" id="PTHR43861:SF3">
    <property type="entry name" value="PUTATIVE (AFU_ORTHOLOGUE AFUA_2G14390)-RELATED"/>
    <property type="match status" value="1"/>
</dbReference>
<dbReference type="Proteomes" id="UP000736583">
    <property type="component" value="Unassembled WGS sequence"/>
</dbReference>
<protein>
    <submittedName>
        <fullName evidence="3">Class I SAM-dependent methyltransferase</fullName>
    </submittedName>
</protein>
<dbReference type="EMBL" id="JAHLQL010000004">
    <property type="protein sequence ID" value="MBU5592648.1"/>
    <property type="molecule type" value="Genomic_DNA"/>
</dbReference>